<dbReference type="PANTHER" id="PTHR30613">
    <property type="entry name" value="UNCHARACTERIZED PROTEIN YBIU-RELATED"/>
    <property type="match status" value="1"/>
</dbReference>
<evidence type="ECO:0000313" key="2">
    <source>
        <dbReference type="EMBL" id="SVA12179.1"/>
    </source>
</evidence>
<dbReference type="Pfam" id="PF07350">
    <property type="entry name" value="Gig2-like"/>
    <property type="match status" value="1"/>
</dbReference>
<dbReference type="PANTHER" id="PTHR30613:SF1">
    <property type="entry name" value="DUF1479 DOMAIN PROTEIN (AFU_ORTHOLOGUE AFUA_5G09280)"/>
    <property type="match status" value="1"/>
</dbReference>
<keyword evidence="1" id="KW-0175">Coiled coil</keyword>
<dbReference type="EMBL" id="UINC01004149">
    <property type="protein sequence ID" value="SVA12179.1"/>
    <property type="molecule type" value="Genomic_DNA"/>
</dbReference>
<evidence type="ECO:0008006" key="3">
    <source>
        <dbReference type="Google" id="ProtNLM"/>
    </source>
</evidence>
<name>A0A381T8W5_9ZZZZ</name>
<organism evidence="2">
    <name type="scientific">marine metagenome</name>
    <dbReference type="NCBI Taxonomy" id="408172"/>
    <lineage>
        <taxon>unclassified sequences</taxon>
        <taxon>metagenomes</taxon>
        <taxon>ecological metagenomes</taxon>
    </lineage>
</organism>
<proteinExistence type="predicted"/>
<gene>
    <name evidence="2" type="ORF">METZ01_LOCUS65033</name>
</gene>
<evidence type="ECO:0000256" key="1">
    <source>
        <dbReference type="SAM" id="Coils"/>
    </source>
</evidence>
<dbReference type="InterPro" id="IPR027443">
    <property type="entry name" value="IPNS-like_sf"/>
</dbReference>
<dbReference type="SUPFAM" id="SSF51197">
    <property type="entry name" value="Clavaminate synthase-like"/>
    <property type="match status" value="1"/>
</dbReference>
<dbReference type="Gene3D" id="2.60.120.330">
    <property type="entry name" value="B-lactam Antibiotic, Isopenicillin N Synthase, Chain"/>
    <property type="match status" value="1"/>
</dbReference>
<sequence length="416" mass="47438">MDLIIDNINQAIVDTKKQLKKNLPELKGIFKDLESDIKAEVSLIENLNRDGKAVIPEVNYEAINNEKVDKTIIAAIKHRGCAVIRNVFPKSQVEDWNDELVEYITENGYYEQCQEKAHLDQYFSTLHSGKPQVFGIYWSRPQVLARQDKRMAKTKAWLNNLWMCEQNGEFGIDPNKECTYADRIRRREPGDNTFGLSPHTDAGSIERWIDKGYQKVYRHVFSGTWQDYDPFDATYRTEISEIPSPAVSHVFRTFQGWTALTEQGPNDGTLKLIPIVRNIVYILYRALLDDVPEDSLCGASPGRALNTSPEWHDLPLRGLVSIPNLFPGDTVWWHPDLTHAVEDLHEGNNFSNVMYIGASPLCKKNSDYLETQGQCFLGGKSAPDFSAENYEVSYRGRATIDDLTDLGKKQMGLMPW</sequence>
<dbReference type="AlphaFoldDB" id="A0A381T8W5"/>
<reference evidence="2" key="1">
    <citation type="submission" date="2018-05" db="EMBL/GenBank/DDBJ databases">
        <authorList>
            <person name="Lanie J.A."/>
            <person name="Ng W.-L."/>
            <person name="Kazmierczak K.M."/>
            <person name="Andrzejewski T.M."/>
            <person name="Davidsen T.M."/>
            <person name="Wayne K.J."/>
            <person name="Tettelin H."/>
            <person name="Glass J.I."/>
            <person name="Rusch D."/>
            <person name="Podicherti R."/>
            <person name="Tsui H.-C.T."/>
            <person name="Winkler M.E."/>
        </authorList>
    </citation>
    <scope>NUCLEOTIDE SEQUENCE</scope>
</reference>
<dbReference type="InterPro" id="IPR010856">
    <property type="entry name" value="Gig2-like"/>
</dbReference>
<feature type="coiled-coil region" evidence="1">
    <location>
        <begin position="16"/>
        <end position="50"/>
    </location>
</feature>
<protein>
    <recommendedName>
        <fullName evidence="3">DUF1479 domain-containing protein</fullName>
    </recommendedName>
</protein>
<accession>A0A381T8W5</accession>